<comment type="caution">
    <text evidence="2">The sequence shown here is derived from an EMBL/GenBank/DDBJ whole genome shotgun (WGS) entry which is preliminary data.</text>
</comment>
<reference evidence="3" key="1">
    <citation type="journal article" date="2019" name="Int. J. Syst. Evol. Microbiol.">
        <title>The Global Catalogue of Microorganisms (GCM) 10K type strain sequencing project: providing services to taxonomists for standard genome sequencing and annotation.</title>
        <authorList>
            <consortium name="The Broad Institute Genomics Platform"/>
            <consortium name="The Broad Institute Genome Sequencing Center for Infectious Disease"/>
            <person name="Wu L."/>
            <person name="Ma J."/>
        </authorList>
    </citation>
    <scope>NUCLEOTIDE SEQUENCE [LARGE SCALE GENOMIC DNA]</scope>
    <source>
        <strain evidence="3">JCM 17664</strain>
    </source>
</reference>
<dbReference type="InterPro" id="IPR000572">
    <property type="entry name" value="OxRdtase_Mopterin-bd_dom"/>
</dbReference>
<name>A0ABP8FFM6_9BACT</name>
<evidence type="ECO:0000259" key="1">
    <source>
        <dbReference type="Pfam" id="PF00174"/>
    </source>
</evidence>
<dbReference type="Gene3D" id="3.90.420.10">
    <property type="entry name" value="Oxidoreductase, molybdopterin-binding domain"/>
    <property type="match status" value="1"/>
</dbReference>
<gene>
    <name evidence="2" type="ORF">GCM10023143_04500</name>
</gene>
<accession>A0ABP8FFM6</accession>
<evidence type="ECO:0000313" key="2">
    <source>
        <dbReference type="EMBL" id="GAA4302224.1"/>
    </source>
</evidence>
<organism evidence="2 3">
    <name type="scientific">Compostibacter hankyongensis</name>
    <dbReference type="NCBI Taxonomy" id="1007089"/>
    <lineage>
        <taxon>Bacteria</taxon>
        <taxon>Pseudomonadati</taxon>
        <taxon>Bacteroidota</taxon>
        <taxon>Chitinophagia</taxon>
        <taxon>Chitinophagales</taxon>
        <taxon>Chitinophagaceae</taxon>
        <taxon>Compostibacter</taxon>
    </lineage>
</organism>
<proteinExistence type="predicted"/>
<dbReference type="InterPro" id="IPR036374">
    <property type="entry name" value="OxRdtase_Mopterin-bd_sf"/>
</dbReference>
<evidence type="ECO:0000313" key="3">
    <source>
        <dbReference type="Proteomes" id="UP001501207"/>
    </source>
</evidence>
<protein>
    <recommendedName>
        <fullName evidence="1">Oxidoreductase molybdopterin-binding domain-containing protein</fullName>
    </recommendedName>
</protein>
<dbReference type="Proteomes" id="UP001501207">
    <property type="component" value="Unassembled WGS sequence"/>
</dbReference>
<feature type="domain" description="Oxidoreductase molybdopterin-binding" evidence="1">
    <location>
        <begin position="20"/>
        <end position="136"/>
    </location>
</feature>
<sequence length="157" mass="16535">MLSAPASFCRGQDAKPPRAVTVTGAVQHPLKLSAADLSGMKRTEVRAAGKDGKTHAFSGVALSDILEKAGVAMGPALRGKNMASYLLVKAADGYRVIFALPELDAAFTDRRIILADREDGQALPAGKGPFRVIVPGEKKPARWIWDVTALVVGKAGE</sequence>
<dbReference type="EMBL" id="BAABFN010000001">
    <property type="protein sequence ID" value="GAA4302224.1"/>
    <property type="molecule type" value="Genomic_DNA"/>
</dbReference>
<dbReference type="Pfam" id="PF00174">
    <property type="entry name" value="Oxidored_molyb"/>
    <property type="match status" value="1"/>
</dbReference>
<keyword evidence="3" id="KW-1185">Reference proteome</keyword>
<dbReference type="SUPFAM" id="SSF56524">
    <property type="entry name" value="Oxidoreductase molybdopterin-binding domain"/>
    <property type="match status" value="1"/>
</dbReference>